<accession>A0A5J4X798</accession>
<name>A0A5J4X798_9EUKA</name>
<organism evidence="2 3">
    <name type="scientific">Streblomastix strix</name>
    <dbReference type="NCBI Taxonomy" id="222440"/>
    <lineage>
        <taxon>Eukaryota</taxon>
        <taxon>Metamonada</taxon>
        <taxon>Preaxostyla</taxon>
        <taxon>Oxymonadida</taxon>
        <taxon>Streblomastigidae</taxon>
        <taxon>Streblomastix</taxon>
    </lineage>
</organism>
<comment type="caution">
    <text evidence="2">The sequence shown here is derived from an EMBL/GenBank/DDBJ whole genome shotgun (WGS) entry which is preliminary data.</text>
</comment>
<dbReference type="AlphaFoldDB" id="A0A5J4X798"/>
<dbReference type="EMBL" id="SNRW01000143">
    <property type="protein sequence ID" value="KAA6403077.1"/>
    <property type="molecule type" value="Genomic_DNA"/>
</dbReference>
<dbReference type="Proteomes" id="UP000324800">
    <property type="component" value="Unassembled WGS sequence"/>
</dbReference>
<proteinExistence type="predicted"/>
<sequence length="121" mass="13904">MATLESSSDQTKQQNIKQVTIEKKTKGAYHCKSKTNDEAGAKMKQLIKEQKDKKQETIEIVSGIVSGIVDASLINETINEQTNKQTIKEKHEKILHDLRYAEGDQETRLMIQQEVYRLEKQ</sequence>
<feature type="compositionally biased region" description="Polar residues" evidence="1">
    <location>
        <begin position="1"/>
        <end position="18"/>
    </location>
</feature>
<gene>
    <name evidence="2" type="ORF">EZS28_001388</name>
</gene>
<reference evidence="2 3" key="1">
    <citation type="submission" date="2019-03" db="EMBL/GenBank/DDBJ databases">
        <title>Single cell metagenomics reveals metabolic interactions within the superorganism composed of flagellate Streblomastix strix and complex community of Bacteroidetes bacteria on its surface.</title>
        <authorList>
            <person name="Treitli S.C."/>
            <person name="Kolisko M."/>
            <person name="Husnik F."/>
            <person name="Keeling P."/>
            <person name="Hampl V."/>
        </authorList>
    </citation>
    <scope>NUCLEOTIDE SEQUENCE [LARGE SCALE GENOMIC DNA]</scope>
    <source>
        <strain evidence="2">ST1C</strain>
    </source>
</reference>
<evidence type="ECO:0000313" key="3">
    <source>
        <dbReference type="Proteomes" id="UP000324800"/>
    </source>
</evidence>
<evidence type="ECO:0000256" key="1">
    <source>
        <dbReference type="SAM" id="MobiDB-lite"/>
    </source>
</evidence>
<evidence type="ECO:0000313" key="2">
    <source>
        <dbReference type="EMBL" id="KAA6403077.1"/>
    </source>
</evidence>
<feature type="region of interest" description="Disordered" evidence="1">
    <location>
        <begin position="1"/>
        <end position="36"/>
    </location>
</feature>
<protein>
    <submittedName>
        <fullName evidence="2">Uncharacterized protein</fullName>
    </submittedName>
</protein>